<gene>
    <name evidence="2" type="ORF">GQ26_0060160</name>
</gene>
<accession>A0A093XZM1</accession>
<dbReference type="GO" id="GO:0045046">
    <property type="term" value="P:protein import into peroxisome membrane"/>
    <property type="evidence" value="ECO:0007669"/>
    <property type="project" value="TreeGrafter"/>
</dbReference>
<dbReference type="AlphaFoldDB" id="A0A093XZM1"/>
<feature type="region of interest" description="Disordered" evidence="1">
    <location>
        <begin position="96"/>
        <end position="125"/>
    </location>
</feature>
<comment type="caution">
    <text evidence="2">The sequence shown here is derived from an EMBL/GenBank/DDBJ whole genome shotgun (WGS) entry which is preliminary data.</text>
</comment>
<feature type="compositionally biased region" description="Low complexity" evidence="1">
    <location>
        <begin position="59"/>
        <end position="71"/>
    </location>
</feature>
<feature type="compositionally biased region" description="Low complexity" evidence="1">
    <location>
        <begin position="103"/>
        <end position="116"/>
    </location>
</feature>
<feature type="compositionally biased region" description="Acidic residues" evidence="1">
    <location>
        <begin position="37"/>
        <end position="51"/>
    </location>
</feature>
<feature type="compositionally biased region" description="Basic and acidic residues" evidence="1">
    <location>
        <begin position="11"/>
        <end position="20"/>
    </location>
</feature>
<evidence type="ECO:0000256" key="1">
    <source>
        <dbReference type="SAM" id="MobiDB-lite"/>
    </source>
</evidence>
<evidence type="ECO:0000313" key="2">
    <source>
        <dbReference type="EMBL" id="KFX50703.1"/>
    </source>
</evidence>
<proteinExistence type="predicted"/>
<reference evidence="2" key="2">
    <citation type="journal article" date="2014" name="PLoS Genet.">
        <title>Signature gene expression reveals novel clues to the molecular mechanisms of dimorphic transition in Penicillium marneffei.</title>
        <authorList>
            <person name="Yang E."/>
            <person name="Wang G."/>
            <person name="Cai J."/>
            <person name="Woo P.C."/>
            <person name="Lau S.K."/>
            <person name="Yuen K.-Y."/>
            <person name="Chow W.-N."/>
            <person name="Lin X."/>
        </authorList>
    </citation>
    <scope>NUCLEOTIDE SEQUENCE</scope>
    <source>
        <strain evidence="2">PM1</strain>
    </source>
</reference>
<feature type="region of interest" description="Disordered" evidence="1">
    <location>
        <begin position="1"/>
        <end position="80"/>
    </location>
</feature>
<organism evidence="2">
    <name type="scientific">Talaromyces marneffei PM1</name>
    <dbReference type="NCBI Taxonomy" id="1077442"/>
    <lineage>
        <taxon>Eukaryota</taxon>
        <taxon>Fungi</taxon>
        <taxon>Dikarya</taxon>
        <taxon>Ascomycota</taxon>
        <taxon>Pezizomycotina</taxon>
        <taxon>Eurotiomycetes</taxon>
        <taxon>Eurotiomycetidae</taxon>
        <taxon>Eurotiales</taxon>
        <taxon>Trichocomaceae</taxon>
        <taxon>Talaromyces</taxon>
        <taxon>Talaromyces sect. Talaromyces</taxon>
    </lineage>
</organism>
<sequence length="375" mass="40265">MASAEQVSEVADNHDERETTKAAAEPAVTGTPKPVSDDEDSEWEDLDEVLDDFSGPKRSTNTAATAKSSSSDTQNNAAEEAFIKQLEMDMLAQLMGGGEASGKGKAPAPAPVSASATTTQSNTEELSLPNLIKKLQGMSAEDAAKFEEKMKEDGGMQNLFRNLHDSEGTGAGNSAPTGPAGVAGESFPDTIQKTLERMQESGEKVTIEAKTSQDKLIDASIARLLEMADATAANGDKFDVEQVFSDVIKEMSNKEMLYEPMKEYDTKYGPWLEENKATLSAEDYANYKKQAGVIKKIVEAFESKDYSDDKPECLASIWDLMQQMEACGAPPADLIKTSMGDGILPSLVPFIDDIPASGDLNDIDPGQIPPECNPQ</sequence>
<dbReference type="InterPro" id="IPR038322">
    <property type="entry name" value="Pex19_C_sf"/>
</dbReference>
<reference key="1">
    <citation type="journal article" date="2014" name="PLoS Genet.">
        <title>Signature Gene Expression Reveals Novel Clues to the Molecular Mechanisms of Dimorphic Transition in Penicillium marneffei.</title>
        <authorList>
            <person name="Yang E."/>
            <person name="Wang G."/>
            <person name="Cai J."/>
            <person name="Woo P.C."/>
            <person name="Lau S.K."/>
            <person name="Yuen K.-Y."/>
            <person name="Chow W.-N."/>
            <person name="Lin X."/>
        </authorList>
    </citation>
    <scope>NUCLEOTIDE SEQUENCE [LARGE SCALE GENOMIC DNA]</scope>
    <source>
        <strain>PM1</strain>
    </source>
</reference>
<dbReference type="PANTHER" id="PTHR12774">
    <property type="entry name" value="PEROXISOMAL BIOGENESIS FACTOR 19"/>
    <property type="match status" value="1"/>
</dbReference>
<dbReference type="GO" id="GO:0033328">
    <property type="term" value="F:peroxisome membrane targeting sequence binding"/>
    <property type="evidence" value="ECO:0007669"/>
    <property type="project" value="TreeGrafter"/>
</dbReference>
<name>A0A093XZM1_TALMA</name>
<dbReference type="PANTHER" id="PTHR12774:SF2">
    <property type="entry name" value="PEROXISOMAL BIOGENESIS FACTOR 19"/>
    <property type="match status" value="1"/>
</dbReference>
<dbReference type="EMBL" id="JPOX01000006">
    <property type="protein sequence ID" value="KFX50703.1"/>
    <property type="molecule type" value="Genomic_DNA"/>
</dbReference>
<protein>
    <submittedName>
        <fullName evidence="2">Peroxisome biogenesis protein 19-1</fullName>
    </submittedName>
</protein>
<dbReference type="HOGENOM" id="CLU_043063_2_1_1"/>
<dbReference type="GO" id="GO:0005778">
    <property type="term" value="C:peroxisomal membrane"/>
    <property type="evidence" value="ECO:0007669"/>
    <property type="project" value="TreeGrafter"/>
</dbReference>
<feature type="region of interest" description="Disordered" evidence="1">
    <location>
        <begin position="164"/>
        <end position="186"/>
    </location>
</feature>
<dbReference type="Gene3D" id="1.20.120.900">
    <property type="entry name" value="Pex19, mPTS binding domain"/>
    <property type="match status" value="1"/>
</dbReference>
<dbReference type="InterPro" id="IPR006708">
    <property type="entry name" value="Pex19"/>
</dbReference>
<dbReference type="Pfam" id="PF04614">
    <property type="entry name" value="Pex19"/>
    <property type="match status" value="1"/>
</dbReference>
<dbReference type="eggNOG" id="KOG3133">
    <property type="taxonomic scope" value="Eukaryota"/>
</dbReference>